<evidence type="ECO:0000256" key="6">
    <source>
        <dbReference type="ARBA" id="ARBA00023136"/>
    </source>
</evidence>
<reference evidence="12 13" key="1">
    <citation type="submission" date="2018-07" db="EMBL/GenBank/DDBJ databases">
        <title>Genomic Encyclopedia of Type Strains, Phase IV (KMG-IV): sequencing the most valuable type-strain genomes for metagenomic binning, comparative biology and taxonomic classification.</title>
        <authorList>
            <person name="Goeker M."/>
        </authorList>
    </citation>
    <scope>NUCLEOTIDE SEQUENCE [LARGE SCALE GENOMIC DNA]</scope>
    <source>
        <strain evidence="12 13">DSM 5603</strain>
    </source>
</reference>
<keyword evidence="6 7" id="KW-0472">Membrane</keyword>
<dbReference type="Proteomes" id="UP000254958">
    <property type="component" value="Unassembled WGS sequence"/>
</dbReference>
<evidence type="ECO:0000256" key="3">
    <source>
        <dbReference type="ARBA" id="ARBA00022475"/>
    </source>
</evidence>
<evidence type="ECO:0000259" key="8">
    <source>
        <dbReference type="Pfam" id="PF01773"/>
    </source>
</evidence>
<feature type="transmembrane region" description="Helical" evidence="7">
    <location>
        <begin position="351"/>
        <end position="379"/>
    </location>
</feature>
<dbReference type="InterPro" id="IPR008276">
    <property type="entry name" value="C_nuclsd_transpt"/>
</dbReference>
<evidence type="ECO:0000313" key="11">
    <source>
        <dbReference type="EMBL" id="MBB2186097.1"/>
    </source>
</evidence>
<dbReference type="InterPro" id="IPR011657">
    <property type="entry name" value="CNT_C_dom"/>
</dbReference>
<sequence>MAVLHGILGLACLIALAVACSADRRGIRPRIVLAAVAMQVALGGLILFVPPGRAALHVISGAVDTVLGYGAQGSAFLFGPLVGPRMDTLFPGGGFIFALRILPQIAYISALIAILYYYRIMQRLARLLGGLLRRALGTSMIESFSAVTTIFLGQSEMPVALRPYVPLLTREELFAVMCSGTASVAGSVLVGYAGLGVPMDYLLAASVMAIPGGLLFAKILMPSRTPTRVSGLDLEFGHEHPVNVFEAIAIGTASGVGVAVAVGGMLIAFIGLIALANGLIHGLGGWFGVGNLSLETIFGVIFAPLAWLIGVPWHESGVVGAIMGQKLVFNEFVAYVALGPHFHDATLDPRALAIASFALCGFANLSSVGILIAGFGSIAPERRGEVASMGLRAVFAGSLSNFASATIAGMFVG</sequence>
<dbReference type="InterPro" id="IPR002668">
    <property type="entry name" value="CNT_N_dom"/>
</dbReference>
<feature type="domain" description="Concentrative nucleoside transporter N-terminal" evidence="8">
    <location>
        <begin position="8"/>
        <end position="81"/>
    </location>
</feature>
<gene>
    <name evidence="12" type="ORF">C7453_10391</name>
    <name evidence="11" type="ORF">HLH32_06805</name>
</gene>
<feature type="transmembrane region" description="Helical" evidence="7">
    <location>
        <begin position="202"/>
        <end position="221"/>
    </location>
</feature>
<feature type="domain" description="Nucleoside transporter/FeoB GTPase Gate" evidence="10">
    <location>
        <begin position="98"/>
        <end position="196"/>
    </location>
</feature>
<dbReference type="EMBL" id="JABEQI010000003">
    <property type="protein sequence ID" value="MBB2186097.1"/>
    <property type="molecule type" value="Genomic_DNA"/>
</dbReference>
<reference evidence="11 14" key="2">
    <citation type="submission" date="2020-04" db="EMBL/GenBank/DDBJ databases">
        <title>Description of novel Gluconacetobacter.</title>
        <authorList>
            <person name="Sombolestani A."/>
        </authorList>
    </citation>
    <scope>NUCLEOTIDE SEQUENCE [LARGE SCALE GENOMIC DNA]</scope>
    <source>
        <strain evidence="11 14">LMG 1382</strain>
    </source>
</reference>
<dbReference type="PANTHER" id="PTHR10590:SF4">
    <property type="entry name" value="SOLUTE CARRIER FAMILY 28 MEMBER 3"/>
    <property type="match status" value="1"/>
</dbReference>
<keyword evidence="13" id="KW-1185">Reference proteome</keyword>
<evidence type="ECO:0000256" key="4">
    <source>
        <dbReference type="ARBA" id="ARBA00022692"/>
    </source>
</evidence>
<evidence type="ECO:0000256" key="2">
    <source>
        <dbReference type="ARBA" id="ARBA00009033"/>
    </source>
</evidence>
<feature type="transmembrane region" description="Helical" evidence="7">
    <location>
        <begin position="391"/>
        <end position="412"/>
    </location>
</feature>
<comment type="caution">
    <text evidence="12">The sequence shown here is derived from an EMBL/GenBank/DDBJ whole genome shotgun (WGS) entry which is preliminary data.</text>
</comment>
<comment type="subcellular location">
    <subcellularLocation>
        <location evidence="1">Cell membrane</location>
        <topology evidence="1">Multi-pass membrane protein</topology>
    </subcellularLocation>
</comment>
<dbReference type="OrthoDB" id="9766455at2"/>
<dbReference type="GO" id="GO:0015293">
    <property type="term" value="F:symporter activity"/>
    <property type="evidence" value="ECO:0007669"/>
    <property type="project" value="TreeGrafter"/>
</dbReference>
<name>A0A370G460_GLULI</name>
<evidence type="ECO:0000256" key="5">
    <source>
        <dbReference type="ARBA" id="ARBA00022989"/>
    </source>
</evidence>
<dbReference type="Proteomes" id="UP000562982">
    <property type="component" value="Unassembled WGS sequence"/>
</dbReference>
<comment type="similarity">
    <text evidence="2">Belongs to the concentrative nucleoside transporter (CNT) (TC 2.A.41) family.</text>
</comment>
<feature type="transmembrane region" description="Helical" evidence="7">
    <location>
        <begin position="173"/>
        <end position="195"/>
    </location>
</feature>
<dbReference type="Pfam" id="PF01773">
    <property type="entry name" value="Nucleos_tra2_N"/>
    <property type="match status" value="1"/>
</dbReference>
<keyword evidence="3" id="KW-1003">Cell membrane</keyword>
<evidence type="ECO:0000259" key="10">
    <source>
        <dbReference type="Pfam" id="PF07670"/>
    </source>
</evidence>
<feature type="transmembrane region" description="Helical" evidence="7">
    <location>
        <begin position="247"/>
        <end position="280"/>
    </location>
</feature>
<evidence type="ECO:0000256" key="7">
    <source>
        <dbReference type="SAM" id="Phobius"/>
    </source>
</evidence>
<proteinExistence type="inferred from homology"/>
<evidence type="ECO:0000259" key="9">
    <source>
        <dbReference type="Pfam" id="PF07662"/>
    </source>
</evidence>
<dbReference type="EMBL" id="QQAW01000003">
    <property type="protein sequence ID" value="RDI38631.1"/>
    <property type="molecule type" value="Genomic_DNA"/>
</dbReference>
<accession>A0A370G460</accession>
<protein>
    <submittedName>
        <fullName evidence="12">CNT family concentrative nucleoside transporter</fullName>
    </submittedName>
    <submittedName>
        <fullName evidence="11">NupC/NupG family nucleoside CNT transporter</fullName>
    </submittedName>
</protein>
<dbReference type="GO" id="GO:0005886">
    <property type="term" value="C:plasma membrane"/>
    <property type="evidence" value="ECO:0007669"/>
    <property type="project" value="UniProtKB-SubCell"/>
</dbReference>
<feature type="domain" description="Concentrative nucleoside transporter C-terminal" evidence="9">
    <location>
        <begin position="201"/>
        <end position="409"/>
    </location>
</feature>
<keyword evidence="5 7" id="KW-1133">Transmembrane helix</keyword>
<keyword evidence="4 7" id="KW-0812">Transmembrane</keyword>
<evidence type="ECO:0000313" key="12">
    <source>
        <dbReference type="EMBL" id="RDI38631.1"/>
    </source>
</evidence>
<evidence type="ECO:0000256" key="1">
    <source>
        <dbReference type="ARBA" id="ARBA00004651"/>
    </source>
</evidence>
<dbReference type="RefSeq" id="WP_114726791.1">
    <property type="nucleotide sequence ID" value="NZ_BJMI01000005.1"/>
</dbReference>
<dbReference type="Pfam" id="PF07662">
    <property type="entry name" value="Nucleos_tra2_C"/>
    <property type="match status" value="1"/>
</dbReference>
<dbReference type="AlphaFoldDB" id="A0A370G460"/>
<feature type="transmembrane region" description="Helical" evidence="7">
    <location>
        <begin position="292"/>
        <end position="313"/>
    </location>
</feature>
<organism evidence="12 13">
    <name type="scientific">Gluconacetobacter liquefaciens</name>
    <name type="common">Acetobacter liquefaciens</name>
    <dbReference type="NCBI Taxonomy" id="89584"/>
    <lineage>
        <taxon>Bacteria</taxon>
        <taxon>Pseudomonadati</taxon>
        <taxon>Pseudomonadota</taxon>
        <taxon>Alphaproteobacteria</taxon>
        <taxon>Acetobacterales</taxon>
        <taxon>Acetobacteraceae</taxon>
        <taxon>Gluconacetobacter</taxon>
    </lineage>
</organism>
<dbReference type="PANTHER" id="PTHR10590">
    <property type="entry name" value="SODIUM/NUCLEOSIDE COTRANSPORTER"/>
    <property type="match status" value="1"/>
</dbReference>
<feature type="transmembrane region" description="Helical" evidence="7">
    <location>
        <begin position="131"/>
        <end position="153"/>
    </location>
</feature>
<dbReference type="GO" id="GO:0005337">
    <property type="term" value="F:nucleoside transmembrane transporter activity"/>
    <property type="evidence" value="ECO:0007669"/>
    <property type="project" value="InterPro"/>
</dbReference>
<evidence type="ECO:0000313" key="13">
    <source>
        <dbReference type="Proteomes" id="UP000254958"/>
    </source>
</evidence>
<dbReference type="InterPro" id="IPR011642">
    <property type="entry name" value="Gate_dom"/>
</dbReference>
<dbReference type="Pfam" id="PF07670">
    <property type="entry name" value="Gate"/>
    <property type="match status" value="1"/>
</dbReference>
<feature type="transmembrane region" description="Helical" evidence="7">
    <location>
        <begin position="31"/>
        <end position="49"/>
    </location>
</feature>
<evidence type="ECO:0000313" key="14">
    <source>
        <dbReference type="Proteomes" id="UP000562982"/>
    </source>
</evidence>
<feature type="transmembrane region" description="Helical" evidence="7">
    <location>
        <begin position="95"/>
        <end position="119"/>
    </location>
</feature>